<dbReference type="SUPFAM" id="SSF50939">
    <property type="entry name" value="Sialidases"/>
    <property type="match status" value="1"/>
</dbReference>
<comment type="caution">
    <text evidence="2">The sequence shown here is derived from an EMBL/GenBank/DDBJ whole genome shotgun (WGS) entry which is preliminary data.</text>
</comment>
<dbReference type="EMBL" id="NXLQ01000013">
    <property type="protein sequence ID" value="RDU65333.1"/>
    <property type="molecule type" value="Genomic_DNA"/>
</dbReference>
<organism evidence="2 3">
    <name type="scientific">Helicobacter didelphidarum</name>
    <dbReference type="NCBI Taxonomy" id="2040648"/>
    <lineage>
        <taxon>Bacteria</taxon>
        <taxon>Pseudomonadati</taxon>
        <taxon>Campylobacterota</taxon>
        <taxon>Epsilonproteobacteria</taxon>
        <taxon>Campylobacterales</taxon>
        <taxon>Helicobacteraceae</taxon>
        <taxon>Helicobacter</taxon>
    </lineage>
</organism>
<evidence type="ECO:0000313" key="2">
    <source>
        <dbReference type="EMBL" id="RDU65333.1"/>
    </source>
</evidence>
<name>A0A3D8IJN4_9HELI</name>
<evidence type="ECO:0000259" key="1">
    <source>
        <dbReference type="Pfam" id="PF13088"/>
    </source>
</evidence>
<gene>
    <name evidence="2" type="ORF">CQA53_06585</name>
</gene>
<reference evidence="2 3" key="1">
    <citation type="submission" date="2018-04" db="EMBL/GenBank/DDBJ databases">
        <title>Novel Campyloabacter and Helicobacter Species and Strains.</title>
        <authorList>
            <person name="Mannion A.J."/>
            <person name="Shen Z."/>
            <person name="Fox J.G."/>
        </authorList>
    </citation>
    <scope>NUCLEOTIDE SEQUENCE [LARGE SCALE GENOMIC DNA]</scope>
    <source>
        <strain evidence="2 3">MIT 17-337</strain>
    </source>
</reference>
<keyword evidence="3" id="KW-1185">Reference proteome</keyword>
<dbReference type="InterPro" id="IPR036278">
    <property type="entry name" value="Sialidase_sf"/>
</dbReference>
<dbReference type="InterPro" id="IPR011040">
    <property type="entry name" value="Sialidase"/>
</dbReference>
<feature type="domain" description="Sialidase" evidence="1">
    <location>
        <begin position="97"/>
        <end position="377"/>
    </location>
</feature>
<dbReference type="AlphaFoldDB" id="A0A3D8IJN4"/>
<evidence type="ECO:0000313" key="3">
    <source>
        <dbReference type="Proteomes" id="UP000256379"/>
    </source>
</evidence>
<dbReference type="Proteomes" id="UP000256379">
    <property type="component" value="Unassembled WGS sequence"/>
</dbReference>
<dbReference type="CDD" id="cd15482">
    <property type="entry name" value="Sialidase_non-viral"/>
    <property type="match status" value="1"/>
</dbReference>
<sequence>MLFAVYQKKFFIVFFLIVTCLLIIIGSVRRDLFQYHSYNDSAFLLPQNTLYPLSQNDKEIVDTLIHTKILKDESLFKIISNPELSVHASAIMEKDSTLMALFYAGTKEGAADVKIYQSFLYKDSKEWSKSKPILTRQDLEYLTGKYFRKLGNPIVFKDNQGKVHCFVVGVSLGGWATSKIYQFYFDSMWALHYVGELHLSPFGNLSHLVRTPAIPLQNGGFIVPIAHEMWIKYPLIVFFDKNGVMRFKKRINKLTQQLQPTIMPIANRDCVAFFRSQNISDVPPGFYQECHENANVWDTPILSNLSNHDSSSVLISFDNYGKQEILLAHNNKTRKNLTLYWLQDHKQGVFKELFKIDEQNGEVSYPAMAIDNENLYITWTFYRKNIKYTSIKLSILGTLIENAKNEILDNEQNLNMKSQVLSSQEAGYL</sequence>
<accession>A0A3D8IJN4</accession>
<dbReference type="OrthoDB" id="41724at2"/>
<dbReference type="Pfam" id="PF13088">
    <property type="entry name" value="BNR_2"/>
    <property type="match status" value="1"/>
</dbReference>
<dbReference type="RefSeq" id="WP_115543222.1">
    <property type="nucleotide sequence ID" value="NZ_NXLQ01000013.1"/>
</dbReference>
<dbReference type="Gene3D" id="2.120.10.10">
    <property type="match status" value="1"/>
</dbReference>
<dbReference type="PANTHER" id="PTHR43752">
    <property type="entry name" value="BNR/ASP-BOX REPEAT FAMILY PROTEIN"/>
    <property type="match status" value="1"/>
</dbReference>
<proteinExistence type="predicted"/>
<protein>
    <submittedName>
        <fullName evidence="2">Neuraminidase</fullName>
    </submittedName>
</protein>
<dbReference type="PANTHER" id="PTHR43752:SF2">
    <property type="entry name" value="BNR_ASP-BOX REPEAT FAMILY PROTEIN"/>
    <property type="match status" value="1"/>
</dbReference>